<dbReference type="GO" id="GO:0036286">
    <property type="term" value="C:eisosome filament"/>
    <property type="evidence" value="ECO:0007669"/>
    <property type="project" value="TreeGrafter"/>
</dbReference>
<proteinExistence type="predicted"/>
<dbReference type="GO" id="GO:0006897">
    <property type="term" value="P:endocytosis"/>
    <property type="evidence" value="ECO:0007669"/>
    <property type="project" value="TreeGrafter"/>
</dbReference>
<evidence type="ECO:0000256" key="1">
    <source>
        <dbReference type="SAM" id="Coils"/>
    </source>
</evidence>
<dbReference type="GO" id="GO:0070941">
    <property type="term" value="P:eisosome assembly"/>
    <property type="evidence" value="ECO:0007669"/>
    <property type="project" value="TreeGrafter"/>
</dbReference>
<feature type="coiled-coil region" evidence="1">
    <location>
        <begin position="109"/>
        <end position="174"/>
    </location>
</feature>
<dbReference type="OrthoDB" id="5599269at2759"/>
<dbReference type="Gene3D" id="1.20.1270.60">
    <property type="entry name" value="Arfaptin homology (AH) domain/BAR domain"/>
    <property type="match status" value="1"/>
</dbReference>
<dbReference type="GO" id="GO:0008289">
    <property type="term" value="F:lipid binding"/>
    <property type="evidence" value="ECO:0007669"/>
    <property type="project" value="TreeGrafter"/>
</dbReference>
<evidence type="ECO:0000313" key="4">
    <source>
        <dbReference type="Proteomes" id="UP000245946"/>
    </source>
</evidence>
<name>A0A316Z6C8_9BASI</name>
<feature type="region of interest" description="Disordered" evidence="2">
    <location>
        <begin position="532"/>
        <end position="608"/>
    </location>
</feature>
<dbReference type="Pfam" id="PF13805">
    <property type="entry name" value="Pil1"/>
    <property type="match status" value="1"/>
</dbReference>
<dbReference type="Proteomes" id="UP000245946">
    <property type="component" value="Unassembled WGS sequence"/>
</dbReference>
<feature type="compositionally biased region" description="Low complexity" evidence="2">
    <location>
        <begin position="467"/>
        <end position="479"/>
    </location>
</feature>
<gene>
    <name evidence="3" type="ORF">FA09DRAFT_310773</name>
</gene>
<feature type="region of interest" description="Disordered" evidence="2">
    <location>
        <begin position="465"/>
        <end position="516"/>
    </location>
</feature>
<keyword evidence="4" id="KW-1185">Reference proteome</keyword>
<organism evidence="3 4">
    <name type="scientific">Tilletiopsis washingtonensis</name>
    <dbReference type="NCBI Taxonomy" id="58919"/>
    <lineage>
        <taxon>Eukaryota</taxon>
        <taxon>Fungi</taxon>
        <taxon>Dikarya</taxon>
        <taxon>Basidiomycota</taxon>
        <taxon>Ustilaginomycotina</taxon>
        <taxon>Exobasidiomycetes</taxon>
        <taxon>Entylomatales</taxon>
        <taxon>Entylomatales incertae sedis</taxon>
        <taxon>Tilletiopsis</taxon>
    </lineage>
</organism>
<sequence length="608" mass="64514">MSLLRKAQQQIAHTSTLPSLGNRDLRSLQDVINNEKDWTKSGNRAAQDWQKSAESLKAWGEGEGEDLADITSKLSLLLSHCNSAHTRLASHIATTRLHFKAIRTREESFAAMRSSKARLASRIEALEKKLAKMGPENKELMKTTADLKERRAEMETLTREVREEEAAIGDFKRRTLKEASGIKLGGLLEYAEKLTIVSEIGKLIIEEIPEVVTQPGMHRPAYSGGAKTEQLLAEATRCLADVGFTPGPGHTAHTARAHLAEQSYDQGAAPYEPNQGSASYEPTASEQVDPMVNPYVTGDAADTPIYATHATLSPSGAASGNEWAQHGNAGVPAAVHAGPTYGAEMLPQDPAQREWSHAQEQQRSQTPVSERVGNWRSGMHLPDGAIAAEPAIGHESWRHSAVPASDYRGYEPDAHYAAGSMQAPHDSAPAPLPAAPLAVHDPNSSYYAPAPPVLPPMRVSTPPVALPGSVPGTPGGSSTQHHMPMPGEFAPPALPPVRTSSPFGAGRTGYEPAEGGRKVSAAAFRKGFARAPSAQTGMATPPISGPSHDAGATSYMTSQHANTDGDDEPPSIAPLAIRKRMSSGAGLVADPAPPYSGDAAEGTSSYHH</sequence>
<accession>A0A316Z6C8</accession>
<dbReference type="GeneID" id="37268191"/>
<protein>
    <recommendedName>
        <fullName evidence="5">Eisosome component PIL1-domain-containing protein</fullName>
    </recommendedName>
</protein>
<dbReference type="AlphaFoldDB" id="A0A316Z6C8"/>
<dbReference type="GO" id="GO:0005886">
    <property type="term" value="C:plasma membrane"/>
    <property type="evidence" value="ECO:0007669"/>
    <property type="project" value="TreeGrafter"/>
</dbReference>
<dbReference type="PANTHER" id="PTHR31962:SF6">
    <property type="entry name" value="EISOSOME COMPONENT PIL1-DOMAIN-CONTAINING PROTEIN"/>
    <property type="match status" value="1"/>
</dbReference>
<evidence type="ECO:0000313" key="3">
    <source>
        <dbReference type="EMBL" id="PWN96512.1"/>
    </source>
</evidence>
<dbReference type="STRING" id="58919.A0A316Z6C8"/>
<dbReference type="PANTHER" id="PTHR31962">
    <property type="entry name" value="SPHINGOLIPID LONG CHAIN BASE-RESPONSIVE PROTEIN PIL1"/>
    <property type="match status" value="1"/>
</dbReference>
<dbReference type="InterPro" id="IPR027267">
    <property type="entry name" value="AH/BAR_dom_sf"/>
</dbReference>
<evidence type="ECO:0000256" key="2">
    <source>
        <dbReference type="SAM" id="MobiDB-lite"/>
    </source>
</evidence>
<dbReference type="EMBL" id="KZ819299">
    <property type="protein sequence ID" value="PWN96512.1"/>
    <property type="molecule type" value="Genomic_DNA"/>
</dbReference>
<dbReference type="RefSeq" id="XP_025596791.1">
    <property type="nucleotide sequence ID" value="XM_025740645.1"/>
</dbReference>
<reference evidence="3 4" key="1">
    <citation type="journal article" date="2018" name="Mol. Biol. Evol.">
        <title>Broad Genomic Sampling Reveals a Smut Pathogenic Ancestry of the Fungal Clade Ustilaginomycotina.</title>
        <authorList>
            <person name="Kijpornyongpan T."/>
            <person name="Mondo S.J."/>
            <person name="Barry K."/>
            <person name="Sandor L."/>
            <person name="Lee J."/>
            <person name="Lipzen A."/>
            <person name="Pangilinan J."/>
            <person name="LaButti K."/>
            <person name="Hainaut M."/>
            <person name="Henrissat B."/>
            <person name="Grigoriev I.V."/>
            <person name="Spatafora J.W."/>
            <person name="Aime M.C."/>
        </authorList>
    </citation>
    <scope>NUCLEOTIDE SEQUENCE [LARGE SCALE GENOMIC DNA]</scope>
    <source>
        <strain evidence="3 4">MCA 4186</strain>
    </source>
</reference>
<keyword evidence="1" id="KW-0175">Coiled coil</keyword>
<evidence type="ECO:0008006" key="5">
    <source>
        <dbReference type="Google" id="ProtNLM"/>
    </source>
</evidence>
<dbReference type="InterPro" id="IPR028245">
    <property type="entry name" value="PIL1/LSP1"/>
</dbReference>